<reference evidence="1 2" key="1">
    <citation type="submission" date="2015-04" db="EMBL/GenBank/DDBJ databases">
        <title>Whole genome shotgun sequence of Flavihumibacter petaseus NBRC 106054.</title>
        <authorList>
            <person name="Miyazawa S."/>
            <person name="Hosoyama A."/>
            <person name="Hashimoto M."/>
            <person name="Noguchi M."/>
            <person name="Tsuchikane K."/>
            <person name="Ohji S."/>
            <person name="Yamazoe A."/>
            <person name="Ichikawa N."/>
            <person name="Kimura A."/>
            <person name="Fujita N."/>
        </authorList>
    </citation>
    <scope>NUCLEOTIDE SEQUENCE [LARGE SCALE GENOMIC DNA]</scope>
    <source>
        <strain evidence="1 2">NBRC 106054</strain>
    </source>
</reference>
<keyword evidence="2" id="KW-1185">Reference proteome</keyword>
<dbReference type="InterPro" id="IPR043129">
    <property type="entry name" value="ATPase_NBD"/>
</dbReference>
<proteinExistence type="predicted"/>
<name>A0A0E9MUS8_9BACT</name>
<comment type="caution">
    <text evidence="1">The sequence shown here is derived from an EMBL/GenBank/DDBJ whole genome shotgun (WGS) entry which is preliminary data.</text>
</comment>
<dbReference type="PANTHER" id="PTHR18964">
    <property type="entry name" value="ROK (REPRESSOR, ORF, KINASE) FAMILY"/>
    <property type="match status" value="1"/>
</dbReference>
<dbReference type="PROSITE" id="PS01125">
    <property type="entry name" value="ROK"/>
    <property type="match status" value="1"/>
</dbReference>
<dbReference type="OrthoDB" id="9810372at2"/>
<dbReference type="InterPro" id="IPR000600">
    <property type="entry name" value="ROK"/>
</dbReference>
<dbReference type="Gene3D" id="3.30.420.40">
    <property type="match status" value="2"/>
</dbReference>
<dbReference type="Proteomes" id="UP000033121">
    <property type="component" value="Unassembled WGS sequence"/>
</dbReference>
<protein>
    <submittedName>
        <fullName evidence="1">Fructokinase</fullName>
    </submittedName>
</protein>
<keyword evidence="1" id="KW-0418">Kinase</keyword>
<dbReference type="EMBL" id="BBWV01000001">
    <property type="protein sequence ID" value="GAO41334.1"/>
    <property type="molecule type" value="Genomic_DNA"/>
</dbReference>
<dbReference type="Pfam" id="PF00480">
    <property type="entry name" value="ROK"/>
    <property type="match status" value="1"/>
</dbReference>
<evidence type="ECO:0000313" key="1">
    <source>
        <dbReference type="EMBL" id="GAO41334.1"/>
    </source>
</evidence>
<gene>
    <name evidence="1" type="primary">mak</name>
    <name evidence="1" type="ORF">FPE01S_01_03460</name>
</gene>
<dbReference type="InterPro" id="IPR049874">
    <property type="entry name" value="ROK_cs"/>
</dbReference>
<accession>A0A0E9MUS8</accession>
<dbReference type="AlphaFoldDB" id="A0A0E9MUS8"/>
<evidence type="ECO:0000313" key="2">
    <source>
        <dbReference type="Proteomes" id="UP000033121"/>
    </source>
</evidence>
<dbReference type="CDD" id="cd24066">
    <property type="entry name" value="ASKHA_NBD_ROK_EcFRK-like"/>
    <property type="match status" value="1"/>
</dbReference>
<dbReference type="PANTHER" id="PTHR18964:SF174">
    <property type="entry name" value="D-ALLOSE KINASE-RELATED"/>
    <property type="match status" value="1"/>
</dbReference>
<organism evidence="1 2">
    <name type="scientific">Flavihumibacter petaseus NBRC 106054</name>
    <dbReference type="NCBI Taxonomy" id="1220578"/>
    <lineage>
        <taxon>Bacteria</taxon>
        <taxon>Pseudomonadati</taxon>
        <taxon>Bacteroidota</taxon>
        <taxon>Chitinophagia</taxon>
        <taxon>Chitinophagales</taxon>
        <taxon>Chitinophagaceae</taxon>
        <taxon>Flavihumibacter</taxon>
    </lineage>
</organism>
<dbReference type="RefSeq" id="WP_046367218.1">
    <property type="nucleotide sequence ID" value="NZ_BBWV01000001.1"/>
</dbReference>
<sequence length="311" mass="32881">MQAPIWGIDLGGTKIEGVILPDLDNPQPIIRTRVDTEGVKGYHHIVGQIAKLVEQMKEQSGLQPGAIGIGTPGVLDPRLHTMKNCNSTALNGQPLQADVEKALGIPVVLANDANCFALAETHWGVVKQQHPQARMVFGIIMGTGVGGGLVINGRVWNGLHGIAGEWGHIFLDESGGACYCGKSGCVETILSGPALQRYYQQAGGEPLNLKQIMARTAEGEKPAVEMLDRLHYFFGKGLAMITNMLDPDVIVIGGGVGNIDSLYSKGLQSLEHFIFNNRLDVPVLKPVLGDSAGVFGAAALVAGDQVTGLHG</sequence>
<dbReference type="STRING" id="1220578.FPE01S_01_03460"/>
<dbReference type="SUPFAM" id="SSF53067">
    <property type="entry name" value="Actin-like ATPase domain"/>
    <property type="match status" value="1"/>
</dbReference>
<keyword evidence="1" id="KW-0808">Transferase</keyword>
<dbReference type="GO" id="GO:0004396">
    <property type="term" value="F:hexokinase activity"/>
    <property type="evidence" value="ECO:0007669"/>
    <property type="project" value="TreeGrafter"/>
</dbReference>